<dbReference type="PROSITE" id="PS00941">
    <property type="entry name" value="CARBOXYLESTERASE_B_2"/>
    <property type="match status" value="1"/>
</dbReference>
<keyword evidence="2 3" id="KW-0378">Hydrolase</keyword>
<dbReference type="InterPro" id="IPR050309">
    <property type="entry name" value="Type-B_Carboxylest/Lipase"/>
</dbReference>
<name>A0ABU9IFZ9_9SPHN</name>
<keyword evidence="6" id="KW-1185">Reference proteome</keyword>
<dbReference type="PROSITE" id="PS00122">
    <property type="entry name" value="CARBOXYLESTERASE_B_1"/>
    <property type="match status" value="1"/>
</dbReference>
<feature type="domain" description="Carboxylesterase type B" evidence="4">
    <location>
        <begin position="52"/>
        <end position="355"/>
    </location>
</feature>
<dbReference type="Proteomes" id="UP001497045">
    <property type="component" value="Unassembled WGS sequence"/>
</dbReference>
<evidence type="ECO:0000313" key="5">
    <source>
        <dbReference type="EMBL" id="MEL1251141.1"/>
    </source>
</evidence>
<proteinExistence type="inferred from homology"/>
<comment type="similarity">
    <text evidence="1 3">Belongs to the type-B carboxylesterase/lipase family.</text>
</comment>
<dbReference type="SUPFAM" id="SSF53474">
    <property type="entry name" value="alpha/beta-Hydrolases"/>
    <property type="match status" value="1"/>
</dbReference>
<gene>
    <name evidence="5" type="ORF">AAEO60_10695</name>
</gene>
<organism evidence="5 6">
    <name type="scientific">Aurantiacibacter gilvus</name>
    <dbReference type="NCBI Taxonomy" id="3139141"/>
    <lineage>
        <taxon>Bacteria</taxon>
        <taxon>Pseudomonadati</taxon>
        <taxon>Pseudomonadota</taxon>
        <taxon>Alphaproteobacteria</taxon>
        <taxon>Sphingomonadales</taxon>
        <taxon>Erythrobacteraceae</taxon>
        <taxon>Aurantiacibacter</taxon>
    </lineage>
</organism>
<dbReference type="EC" id="3.1.1.-" evidence="3"/>
<protein>
    <recommendedName>
        <fullName evidence="3">Carboxylic ester hydrolase</fullName>
        <ecNumber evidence="3">3.1.1.-</ecNumber>
    </recommendedName>
</protein>
<comment type="caution">
    <text evidence="5">The sequence shown here is derived from an EMBL/GenBank/DDBJ whole genome shotgun (WGS) entry which is preliminary data.</text>
</comment>
<feature type="domain" description="Carboxylesterase type B" evidence="4">
    <location>
        <begin position="398"/>
        <end position="513"/>
    </location>
</feature>
<accession>A0ABU9IFZ9</accession>
<dbReference type="PANTHER" id="PTHR11559">
    <property type="entry name" value="CARBOXYLESTERASE"/>
    <property type="match status" value="1"/>
</dbReference>
<dbReference type="InterPro" id="IPR019826">
    <property type="entry name" value="Carboxylesterase_B_AS"/>
</dbReference>
<dbReference type="Gene3D" id="3.40.50.1820">
    <property type="entry name" value="alpha/beta hydrolase"/>
    <property type="match status" value="1"/>
</dbReference>
<dbReference type="Pfam" id="PF00135">
    <property type="entry name" value="COesterase"/>
    <property type="match status" value="2"/>
</dbReference>
<evidence type="ECO:0000313" key="6">
    <source>
        <dbReference type="Proteomes" id="UP001497045"/>
    </source>
</evidence>
<evidence type="ECO:0000256" key="2">
    <source>
        <dbReference type="ARBA" id="ARBA00022801"/>
    </source>
</evidence>
<evidence type="ECO:0000256" key="3">
    <source>
        <dbReference type="RuleBase" id="RU361235"/>
    </source>
</evidence>
<evidence type="ECO:0000256" key="1">
    <source>
        <dbReference type="ARBA" id="ARBA00005964"/>
    </source>
</evidence>
<evidence type="ECO:0000259" key="4">
    <source>
        <dbReference type="Pfam" id="PF00135"/>
    </source>
</evidence>
<dbReference type="EMBL" id="JBBYHV010000002">
    <property type="protein sequence ID" value="MEL1251141.1"/>
    <property type="molecule type" value="Genomic_DNA"/>
</dbReference>
<dbReference type="InterPro" id="IPR029058">
    <property type="entry name" value="AB_hydrolase_fold"/>
</dbReference>
<dbReference type="InterPro" id="IPR002018">
    <property type="entry name" value="CarbesteraseB"/>
</dbReference>
<reference evidence="5 6" key="1">
    <citation type="submission" date="2024-04" db="EMBL/GenBank/DDBJ databases">
        <title>Aurantiacibacter sp. DGU6 16S ribosomal RNA gene Genome sequencing and assembly.</title>
        <authorList>
            <person name="Park S."/>
        </authorList>
    </citation>
    <scope>NUCLEOTIDE SEQUENCE [LARGE SCALE GENOMIC DNA]</scope>
    <source>
        <strain evidence="5 6">DGU6</strain>
    </source>
</reference>
<dbReference type="InterPro" id="IPR019819">
    <property type="entry name" value="Carboxylesterase_B_CS"/>
</dbReference>
<sequence length="534" mass="56231">MFTVERQMILRSWRAAFRRAVSFAPAAAGFAVLLSVGCATVPQEEGVGGQDRIQTQSGLVTGVPTDTGTVYRGLPYAASPVGQMRWRSPAEPNPWSGVRDASEFGAPCAQAPLRGRTQISSISREDCLYLNVWTPENSAAERLPVMVWIHGGAFENGMGTSPTYDGAGLAAKGVIVVTINYRLGVFGFLAHPELTAESAHGSSGNYGLEDQLAALRWVQGNIAAFGGDPDNVTIFGQSAGGASVRALISSPQSIGLFNRAIIQSGASVSGLSAIPTSQAEEQGLAFAGEMSIAEMRALDADDVIERATAAKDRGIRFAPAVDDYVISASAPADGLQVPLGTIELLIGSNSREGLAVPGGEGLDEALERAFGPNVARARRAYGLDGTPPPVDPVLGTVAQQFATDVSFRCGSVALAGAGARAGLPIWQYQFEHFVPGREAQGAGHSFEVPYVFGNLSSTGFSAADYDEDDRRLSDLMMGYWTNFAKQGDPNGPGLPDWPRFTNADKEYLRLTADLPGDAQSAVALRGDICPLIVE</sequence>
<dbReference type="RefSeq" id="WP_341673703.1">
    <property type="nucleotide sequence ID" value="NZ_JBBYHV010000002.1"/>
</dbReference>